<dbReference type="SUPFAM" id="SSF52374">
    <property type="entry name" value="Nucleotidylyl transferase"/>
    <property type="match status" value="1"/>
</dbReference>
<reference evidence="12 13" key="1">
    <citation type="submission" date="2024-01" db="EMBL/GenBank/DDBJ databases">
        <title>Genome assemblies of Stephania.</title>
        <authorList>
            <person name="Yang L."/>
        </authorList>
    </citation>
    <scope>NUCLEOTIDE SEQUENCE [LARGE SCALE GENOMIC DNA]</scope>
    <source>
        <strain evidence="12">QJT</strain>
        <tissue evidence="12">Leaf</tissue>
    </source>
</reference>
<evidence type="ECO:0000256" key="9">
    <source>
        <dbReference type="ARBA" id="ARBA00030268"/>
    </source>
</evidence>
<evidence type="ECO:0000256" key="8">
    <source>
        <dbReference type="ARBA" id="ARBA00023146"/>
    </source>
</evidence>
<evidence type="ECO:0000256" key="3">
    <source>
        <dbReference type="ARBA" id="ARBA00013161"/>
    </source>
</evidence>
<evidence type="ECO:0000256" key="6">
    <source>
        <dbReference type="ARBA" id="ARBA00022840"/>
    </source>
</evidence>
<dbReference type="HAMAP" id="MF_00140_B">
    <property type="entry name" value="Trp_tRNA_synth_B"/>
    <property type="match status" value="1"/>
</dbReference>
<dbReference type="InterPro" id="IPR001412">
    <property type="entry name" value="aa-tRNA-synth_I_CS"/>
</dbReference>
<keyword evidence="8 11" id="KW-0030">Aminoacyl-tRNA synthetase</keyword>
<keyword evidence="5 11" id="KW-0547">Nucleotide-binding</keyword>
<evidence type="ECO:0000313" key="13">
    <source>
        <dbReference type="Proteomes" id="UP001417504"/>
    </source>
</evidence>
<dbReference type="Gene3D" id="3.40.50.620">
    <property type="entry name" value="HUPs"/>
    <property type="match status" value="1"/>
</dbReference>
<dbReference type="GO" id="GO:0005524">
    <property type="term" value="F:ATP binding"/>
    <property type="evidence" value="ECO:0007669"/>
    <property type="project" value="UniProtKB-KW"/>
</dbReference>
<dbReference type="Proteomes" id="UP001417504">
    <property type="component" value="Unassembled WGS sequence"/>
</dbReference>
<proteinExistence type="inferred from homology"/>
<dbReference type="Gene3D" id="1.10.240.10">
    <property type="entry name" value="Tyrosyl-Transfer RNA Synthetase"/>
    <property type="match status" value="1"/>
</dbReference>
<dbReference type="GO" id="GO:0004830">
    <property type="term" value="F:tryptophan-tRNA ligase activity"/>
    <property type="evidence" value="ECO:0007669"/>
    <property type="project" value="UniProtKB-EC"/>
</dbReference>
<evidence type="ECO:0000256" key="5">
    <source>
        <dbReference type="ARBA" id="ARBA00022741"/>
    </source>
</evidence>
<keyword evidence="13" id="KW-1185">Reference proteome</keyword>
<evidence type="ECO:0000256" key="10">
    <source>
        <dbReference type="ARBA" id="ARBA00049929"/>
    </source>
</evidence>
<evidence type="ECO:0000256" key="1">
    <source>
        <dbReference type="ARBA" id="ARBA00004173"/>
    </source>
</evidence>
<protein>
    <recommendedName>
        <fullName evidence="3">tryptophan--tRNA ligase</fullName>
        <ecNumber evidence="3">6.1.1.2</ecNumber>
    </recommendedName>
    <alternativeName>
        <fullName evidence="9">Tryptophanyl-tRNA synthetase</fullName>
    </alternativeName>
</protein>
<evidence type="ECO:0000313" key="12">
    <source>
        <dbReference type="EMBL" id="KAK9102313.1"/>
    </source>
</evidence>
<dbReference type="CDD" id="cd00806">
    <property type="entry name" value="TrpRS_core"/>
    <property type="match status" value="1"/>
</dbReference>
<dbReference type="GO" id="GO:0005739">
    <property type="term" value="C:mitochondrion"/>
    <property type="evidence" value="ECO:0007669"/>
    <property type="project" value="UniProtKB-SubCell"/>
</dbReference>
<gene>
    <name evidence="12" type="ORF">Sjap_019567</name>
</gene>
<dbReference type="InterPro" id="IPR024109">
    <property type="entry name" value="Trp-tRNA-ligase_bac-type"/>
</dbReference>
<organism evidence="12 13">
    <name type="scientific">Stephania japonica</name>
    <dbReference type="NCBI Taxonomy" id="461633"/>
    <lineage>
        <taxon>Eukaryota</taxon>
        <taxon>Viridiplantae</taxon>
        <taxon>Streptophyta</taxon>
        <taxon>Embryophyta</taxon>
        <taxon>Tracheophyta</taxon>
        <taxon>Spermatophyta</taxon>
        <taxon>Magnoliopsida</taxon>
        <taxon>Ranunculales</taxon>
        <taxon>Menispermaceae</taxon>
        <taxon>Menispermoideae</taxon>
        <taxon>Cissampelideae</taxon>
        <taxon>Stephania</taxon>
    </lineage>
</organism>
<dbReference type="PANTHER" id="PTHR43766:SF1">
    <property type="entry name" value="TRYPTOPHAN--TRNA LIGASE, MITOCHONDRIAL"/>
    <property type="match status" value="1"/>
</dbReference>
<keyword evidence="4 11" id="KW-0436">Ligase</keyword>
<dbReference type="InterPro" id="IPR002306">
    <property type="entry name" value="Trp-tRNA-ligase"/>
</dbReference>
<dbReference type="GO" id="GO:0009507">
    <property type="term" value="C:chloroplast"/>
    <property type="evidence" value="ECO:0007669"/>
    <property type="project" value="TreeGrafter"/>
</dbReference>
<dbReference type="NCBIfam" id="TIGR00233">
    <property type="entry name" value="trpS"/>
    <property type="match status" value="1"/>
</dbReference>
<comment type="catalytic activity">
    <reaction evidence="10">
        <text>tRNA(Trp) + L-tryptophan + ATP = L-tryptophyl-tRNA(Trp) + AMP + diphosphate + H(+)</text>
        <dbReference type="Rhea" id="RHEA:24080"/>
        <dbReference type="Rhea" id="RHEA-COMP:9671"/>
        <dbReference type="Rhea" id="RHEA-COMP:9705"/>
        <dbReference type="ChEBI" id="CHEBI:15378"/>
        <dbReference type="ChEBI" id="CHEBI:30616"/>
        <dbReference type="ChEBI" id="CHEBI:33019"/>
        <dbReference type="ChEBI" id="CHEBI:57912"/>
        <dbReference type="ChEBI" id="CHEBI:78442"/>
        <dbReference type="ChEBI" id="CHEBI:78535"/>
        <dbReference type="ChEBI" id="CHEBI:456215"/>
        <dbReference type="EC" id="6.1.1.2"/>
    </reaction>
</comment>
<dbReference type="EMBL" id="JBBNAE010000008">
    <property type="protein sequence ID" value="KAK9102313.1"/>
    <property type="molecule type" value="Genomic_DNA"/>
</dbReference>
<dbReference type="GO" id="GO:0048608">
    <property type="term" value="P:reproductive structure development"/>
    <property type="evidence" value="ECO:0007669"/>
    <property type="project" value="UniProtKB-ARBA"/>
</dbReference>
<dbReference type="InterPro" id="IPR050203">
    <property type="entry name" value="Trp-tRNA_synthetase"/>
</dbReference>
<dbReference type="PROSITE" id="PS00178">
    <property type="entry name" value="AA_TRNA_LIGASE_I"/>
    <property type="match status" value="1"/>
</dbReference>
<dbReference type="GO" id="GO:0009791">
    <property type="term" value="P:post-embryonic development"/>
    <property type="evidence" value="ECO:0007669"/>
    <property type="project" value="UniProtKB-ARBA"/>
</dbReference>
<dbReference type="AlphaFoldDB" id="A0AAP0HUU6"/>
<comment type="subcellular location">
    <subcellularLocation>
        <location evidence="1">Mitochondrion</location>
    </subcellularLocation>
</comment>
<comment type="similarity">
    <text evidence="2 11">Belongs to the class-I aminoacyl-tRNA synthetase family.</text>
</comment>
<accession>A0AAP0HUU6</accession>
<dbReference type="PANTHER" id="PTHR43766">
    <property type="entry name" value="TRYPTOPHAN--TRNA LIGASE, MITOCHONDRIAL"/>
    <property type="match status" value="1"/>
</dbReference>
<sequence length="411" mass="45736">MNSSIPCLLQSHPSVFPALISILRYRPPIPSRFFNNLRHRHTFKCLCTLPPSQSNEPPLPSSSPSPSPLKKRIVSGIQPTGSVHLGNYLGAIKNWIPLQDVYETLFFIVDLHAITLPYDVQELSKATRATAAIYLACGVDVAKASVFVQSHVRAHVELMWLLSSATPIGWLNRMIQFKEKSRKMGDENVGVALLTYPVLMASDILLYQSDLVPVGEDQKQHLELTRELAGRLNFLYGGRKWKKMGGRGGAIFKVPEPLIPPSGARVMSLTDGLSKMSKSAPSDQSRINLLDPKDVVANKIKRCKTDSYPGMEFGNPDRPECNNLLTIYQLVSGKTKEEVSQECQDMNWGTFKTLLADSIIDHLHPIQVRYEEIMSDSAYLDRILVEGATKASSIADATLNNVYQAMGFLKR</sequence>
<comment type="caution">
    <text evidence="12">The sequence shown here is derived from an EMBL/GenBank/DDBJ whole genome shotgun (WGS) entry which is preliminary data.</text>
</comment>
<dbReference type="InterPro" id="IPR014729">
    <property type="entry name" value="Rossmann-like_a/b/a_fold"/>
</dbReference>
<evidence type="ECO:0000256" key="4">
    <source>
        <dbReference type="ARBA" id="ARBA00022598"/>
    </source>
</evidence>
<name>A0AAP0HUU6_9MAGN</name>
<evidence type="ECO:0000256" key="11">
    <source>
        <dbReference type="RuleBase" id="RU363036"/>
    </source>
</evidence>
<evidence type="ECO:0000256" key="7">
    <source>
        <dbReference type="ARBA" id="ARBA00022917"/>
    </source>
</evidence>
<keyword evidence="7 11" id="KW-0648">Protein biosynthesis</keyword>
<dbReference type="InterPro" id="IPR002305">
    <property type="entry name" value="aa-tRNA-synth_Ic"/>
</dbReference>
<dbReference type="Pfam" id="PF00579">
    <property type="entry name" value="tRNA-synt_1b"/>
    <property type="match status" value="1"/>
</dbReference>
<dbReference type="GO" id="GO:0006436">
    <property type="term" value="P:tryptophanyl-tRNA aminoacylation"/>
    <property type="evidence" value="ECO:0007669"/>
    <property type="project" value="InterPro"/>
</dbReference>
<dbReference type="FunFam" id="1.10.240.10:FF:000002">
    <property type="entry name" value="Tryptophan--tRNA ligase"/>
    <property type="match status" value="1"/>
</dbReference>
<dbReference type="PRINTS" id="PR01039">
    <property type="entry name" value="TRNASYNTHTRP"/>
</dbReference>
<keyword evidence="6 11" id="KW-0067">ATP-binding</keyword>
<evidence type="ECO:0000256" key="2">
    <source>
        <dbReference type="ARBA" id="ARBA00005594"/>
    </source>
</evidence>
<dbReference type="EC" id="6.1.1.2" evidence="3"/>